<name>A0A2X5P1X6_9GAMM</name>
<dbReference type="EMBL" id="LS483499">
    <property type="protein sequence ID" value="SQK72323.1"/>
    <property type="molecule type" value="Genomic_DNA"/>
</dbReference>
<dbReference type="Pfam" id="PF07519">
    <property type="entry name" value="Tannase"/>
    <property type="match status" value="1"/>
</dbReference>
<dbReference type="InterPro" id="IPR011118">
    <property type="entry name" value="Tannase/feruloyl_esterase"/>
</dbReference>
<keyword evidence="7" id="KW-1015">Disulfide bond</keyword>
<evidence type="ECO:0000256" key="4">
    <source>
        <dbReference type="ARBA" id="ARBA00022729"/>
    </source>
</evidence>
<keyword evidence="5" id="KW-0378">Hydrolase</keyword>
<proteinExistence type="inferred from homology"/>
<dbReference type="KEGG" id="tpty:NCTC11468_00574"/>
<evidence type="ECO:0000256" key="6">
    <source>
        <dbReference type="ARBA" id="ARBA00022837"/>
    </source>
</evidence>
<dbReference type="SUPFAM" id="SSF53474">
    <property type="entry name" value="alpha/beta-Hydrolases"/>
    <property type="match status" value="1"/>
</dbReference>
<dbReference type="AlphaFoldDB" id="A0A2X5P1X6"/>
<keyword evidence="6" id="KW-0106">Calcium</keyword>
<evidence type="ECO:0000313" key="8">
    <source>
        <dbReference type="EMBL" id="SQK72323.1"/>
    </source>
</evidence>
<gene>
    <name evidence="8" type="ORF">NCTC11468_00574</name>
</gene>
<evidence type="ECO:0000256" key="1">
    <source>
        <dbReference type="ARBA" id="ARBA00006249"/>
    </source>
</evidence>
<evidence type="ECO:0000256" key="5">
    <source>
        <dbReference type="ARBA" id="ARBA00022801"/>
    </source>
</evidence>
<organism evidence="8 9">
    <name type="scientific">Tatumella ptyseos</name>
    <dbReference type="NCBI Taxonomy" id="82987"/>
    <lineage>
        <taxon>Bacteria</taxon>
        <taxon>Pseudomonadati</taxon>
        <taxon>Pseudomonadota</taxon>
        <taxon>Gammaproteobacteria</taxon>
        <taxon>Enterobacterales</taxon>
        <taxon>Erwiniaceae</taxon>
        <taxon>Tatumella</taxon>
    </lineage>
</organism>
<dbReference type="PANTHER" id="PTHR33938">
    <property type="entry name" value="FERULOYL ESTERASE B-RELATED"/>
    <property type="match status" value="1"/>
</dbReference>
<evidence type="ECO:0000256" key="2">
    <source>
        <dbReference type="ARBA" id="ARBA00022487"/>
    </source>
</evidence>
<dbReference type="GO" id="GO:0052689">
    <property type="term" value="F:carboxylic ester hydrolase activity"/>
    <property type="evidence" value="ECO:0007669"/>
    <property type="project" value="UniProtKB-KW"/>
</dbReference>
<reference evidence="8 9" key="1">
    <citation type="submission" date="2018-06" db="EMBL/GenBank/DDBJ databases">
        <authorList>
            <consortium name="Pathogen Informatics"/>
            <person name="Doyle S."/>
        </authorList>
    </citation>
    <scope>NUCLEOTIDE SEQUENCE [LARGE SCALE GENOMIC DNA]</scope>
    <source>
        <strain evidence="8 9">NCTC11468</strain>
    </source>
</reference>
<keyword evidence="3" id="KW-0479">Metal-binding</keyword>
<dbReference type="InterPro" id="IPR029058">
    <property type="entry name" value="AB_hydrolase_fold"/>
</dbReference>
<dbReference type="PANTHER" id="PTHR33938:SF15">
    <property type="entry name" value="FERULOYL ESTERASE B-RELATED"/>
    <property type="match status" value="1"/>
</dbReference>
<evidence type="ECO:0000256" key="3">
    <source>
        <dbReference type="ARBA" id="ARBA00022723"/>
    </source>
</evidence>
<keyword evidence="4" id="KW-0732">Signal</keyword>
<comment type="similarity">
    <text evidence="1">Belongs to the tannase family.</text>
</comment>
<dbReference type="Proteomes" id="UP000248758">
    <property type="component" value="Chromosome 1"/>
</dbReference>
<keyword evidence="2" id="KW-0719">Serine esterase</keyword>
<accession>A0A2X5P1X6</accession>
<evidence type="ECO:0000256" key="7">
    <source>
        <dbReference type="ARBA" id="ARBA00023157"/>
    </source>
</evidence>
<evidence type="ECO:0000313" key="9">
    <source>
        <dbReference type="Proteomes" id="UP000248758"/>
    </source>
</evidence>
<protein>
    <submittedName>
        <fullName evidence="8">Tannase and feruloyl esterase</fullName>
    </submittedName>
</protein>
<sequence length="622" mass="66968">MRCCGSSVLKHPQFPRHMSVGTDTRLPITDTQVMKSLMIVCRLLAVGLLFSLFSPLTKAATLPVVKPVIDCSALAQQNFSAQTGAAVTILSARNENSEKGTYCKVSARIAPDIGVQVALPTEHWTQRFLQVGCGGLCGTINLRLSNTGGCIPAMNGEFVVAATDMGHSGSMMDATWAEDPQKRIDFAWRANHLTALLSKALISALYHQPQKYAYFMGCSDGGREALMEAQRFPKDFDGISAGAPAAFFSFQNSFFHGWSVVANERKDGSAILLADRLPLIHKTALAHCPTLSGVNDGILQNPYACPFSPSWFKICKPGDKDHSACLTREELGVVSRYYEGANDGQGHQFVPGGFPVGSELRWPVPATRNGTSPAESMVLPALQSVLLAPGKNTIRSMRDFPLNLANFEKVARYAPLYNAANTNLAPFRAQGGKLIMWHGLADDSVSPAFSLAYYQGVVKTLGQKETDTFMKLFLLPGVAHCGRGEGYDQVDLLTPLMAWTEDGKAPQALITGKTLNAGAEMPPGPPPSPASAAQTAFHGVQRPGKPYASAMPALKATRPVYPYPYIAVYKGEGDKNLASSWKPVKSEAFAAFHVNAPAADFIGPDNQKDYKAVGDQLQVISH</sequence>
<dbReference type="GO" id="GO:0046872">
    <property type="term" value="F:metal ion binding"/>
    <property type="evidence" value="ECO:0007669"/>
    <property type="project" value="UniProtKB-KW"/>
</dbReference>